<keyword evidence="3" id="KW-1185">Reference proteome</keyword>
<name>A0A0K1E9T8_CHOCO</name>
<gene>
    <name evidence="2" type="ORF">CMC5_017450</name>
</gene>
<evidence type="ECO:0000313" key="3">
    <source>
        <dbReference type="Proteomes" id="UP000067626"/>
    </source>
</evidence>
<dbReference type="OrthoDB" id="5519455at2"/>
<dbReference type="EMBL" id="CP012159">
    <property type="protein sequence ID" value="AKT37604.1"/>
    <property type="molecule type" value="Genomic_DNA"/>
</dbReference>
<evidence type="ECO:0000256" key="1">
    <source>
        <dbReference type="SAM" id="SignalP"/>
    </source>
</evidence>
<dbReference type="AlphaFoldDB" id="A0A0K1E9T8"/>
<keyword evidence="1" id="KW-0732">Signal</keyword>
<dbReference type="InterPro" id="IPR043504">
    <property type="entry name" value="Peptidase_S1_PA_chymotrypsin"/>
</dbReference>
<dbReference type="Proteomes" id="UP000067626">
    <property type="component" value="Chromosome"/>
</dbReference>
<feature type="chain" id="PRO_5005459116" description="Peptidase S1 domain-containing protein" evidence="1">
    <location>
        <begin position="21"/>
        <end position="450"/>
    </location>
</feature>
<evidence type="ECO:0008006" key="4">
    <source>
        <dbReference type="Google" id="ProtNLM"/>
    </source>
</evidence>
<feature type="signal peptide" evidence="1">
    <location>
        <begin position="1"/>
        <end position="20"/>
    </location>
</feature>
<dbReference type="STRING" id="52.CMC5_017450"/>
<evidence type="ECO:0000313" key="2">
    <source>
        <dbReference type="EMBL" id="AKT37604.1"/>
    </source>
</evidence>
<organism evidence="2 3">
    <name type="scientific">Chondromyces crocatus</name>
    <dbReference type="NCBI Taxonomy" id="52"/>
    <lineage>
        <taxon>Bacteria</taxon>
        <taxon>Pseudomonadati</taxon>
        <taxon>Myxococcota</taxon>
        <taxon>Polyangia</taxon>
        <taxon>Polyangiales</taxon>
        <taxon>Polyangiaceae</taxon>
        <taxon>Chondromyces</taxon>
    </lineage>
</organism>
<proteinExistence type="predicted"/>
<accession>A0A0K1E9T8</accession>
<protein>
    <recommendedName>
        <fullName evidence="4">Peptidase S1 domain-containing protein</fullName>
    </recommendedName>
</protein>
<sequence>MTYRRCILPLLLLPCFTGIAGLTGCSAEEEEGSSSSPPESAELSVDALRDFAWGEVAMNADEQFAMIAEAVPGFGGLYLDQGQAVVFLTDLDAVEKAKVVLEPVLARMLSLGRDPSAPFEMPEFRFEQGQYDWGSLFGWYGEIGGVFSVPGVVLRDIDETKNRIRIGVGTEDARRQVEKFLVARDVPAAACVIEDVKAPQFTADSLRDQWWPPVGGQQIRTETGYCSLGWNANHFVLGRGFLTASHCTSVQGGTEGTVFYQPVVFPMFAVGVEAHDAPYYSGFDCPPGRRCRRSDVAFIKYNAITTTGRLGKMAMPLARCQAPATSCSLEIIKSESLLYQVANTTLPSALLAGIDVDRMGRTTGQMHGPLTYTCIDTDVAGGNFHLKCQYVIATGNAPGDSGGPVFLRHGTTSNVDAVGIHWGGLEGLAYFSLLWEAENEMGGSGALSLR</sequence>
<dbReference type="RefSeq" id="WP_050429951.1">
    <property type="nucleotide sequence ID" value="NZ_CP012159.1"/>
</dbReference>
<dbReference type="Gene3D" id="2.40.10.10">
    <property type="entry name" value="Trypsin-like serine proteases"/>
    <property type="match status" value="2"/>
</dbReference>
<dbReference type="PROSITE" id="PS51257">
    <property type="entry name" value="PROKAR_LIPOPROTEIN"/>
    <property type="match status" value="1"/>
</dbReference>
<dbReference type="KEGG" id="ccro:CMC5_017450"/>
<reference evidence="2 3" key="1">
    <citation type="submission" date="2015-07" db="EMBL/GenBank/DDBJ databases">
        <title>Genome analysis of myxobacterium Chondromyces crocatus Cm c5 reveals a high potential for natural compound synthesis and the genetic basis for the loss of fruiting body formation.</title>
        <authorList>
            <person name="Zaburannyi N."/>
            <person name="Bunk B."/>
            <person name="Maier J."/>
            <person name="Overmann J."/>
            <person name="Mueller R."/>
        </authorList>
    </citation>
    <scope>NUCLEOTIDE SEQUENCE [LARGE SCALE GENOMIC DNA]</scope>
    <source>
        <strain evidence="2 3">Cm c5</strain>
    </source>
</reference>
<dbReference type="InterPro" id="IPR009003">
    <property type="entry name" value="Peptidase_S1_PA"/>
</dbReference>
<dbReference type="SUPFAM" id="SSF50494">
    <property type="entry name" value="Trypsin-like serine proteases"/>
    <property type="match status" value="1"/>
</dbReference>